<proteinExistence type="predicted"/>
<name>A0ACA9YFA2_9ASCO</name>
<dbReference type="EMBL" id="CALSDN010000014">
    <property type="protein sequence ID" value="CAH6723335.1"/>
    <property type="molecule type" value="Genomic_DNA"/>
</dbReference>
<evidence type="ECO:0000313" key="2">
    <source>
        <dbReference type="Proteomes" id="UP001152531"/>
    </source>
</evidence>
<reference evidence="1" key="1">
    <citation type="submission" date="2022-06" db="EMBL/GenBank/DDBJ databases">
        <authorList>
            <person name="Legras J.-L."/>
            <person name="Devillers H."/>
            <person name="Grondin C."/>
        </authorList>
    </citation>
    <scope>NUCLEOTIDE SEQUENCE</scope>
    <source>
        <strain evidence="1">CLIB 1444</strain>
    </source>
</reference>
<comment type="caution">
    <text evidence="1">The sequence shown here is derived from an EMBL/GenBank/DDBJ whole genome shotgun (WGS) entry which is preliminary data.</text>
</comment>
<sequence length="486" mass="57013">MITSDYHQHLPPYRSLLNPNAKYDYQLHSLIPVNANDYNYTKQTIKPFKMKYKSLLNDVNRKISIKSMKFFIKIDFRNLPIEIQYYVFSLLDMESLKNCLLVNKDFYKLSKKFLYRDLKFDSSFRLGQFITILRINSKLGKLVKTIDLSDLKPCNYDEENEESIEIKAGWRDWKFLKNPLYTNNLTRIQSHSPSHSPSQVSGEGHNGTTNKKRKFSFLKKRKKVIPPVVVNYHPTINKFLVNFSNTKDIPIGYLLHLINLCPNLTEINLSNVNLSTDYEINRNFHFKFSTFDCINNYPVESLNVLGEIDDSSSIYNVKLSEISDNYSIYSNNEPIWKYHSLLEPIPVKYNNDGKLYLSDINLKSINNKFLTRLKEADILKLIIKYHYNNGFFKYLDLSSMVWLNKDLVKKFLSNFLHFPLSSRNTVINLKNSGMIKDLAWAQLIDLSTSEGRKLAIDIINGEVISFEERLVLEDRERRGRMAENYL</sequence>
<keyword evidence="2" id="KW-1185">Reference proteome</keyword>
<organism evidence="1 2">
    <name type="scientific">[Candida] jaroonii</name>
    <dbReference type="NCBI Taxonomy" id="467808"/>
    <lineage>
        <taxon>Eukaryota</taxon>
        <taxon>Fungi</taxon>
        <taxon>Dikarya</taxon>
        <taxon>Ascomycota</taxon>
        <taxon>Saccharomycotina</taxon>
        <taxon>Pichiomycetes</taxon>
        <taxon>Debaryomycetaceae</taxon>
        <taxon>Yamadazyma</taxon>
    </lineage>
</organism>
<evidence type="ECO:0000313" key="1">
    <source>
        <dbReference type="EMBL" id="CAH6723335.1"/>
    </source>
</evidence>
<dbReference type="Proteomes" id="UP001152531">
    <property type="component" value="Unassembled WGS sequence"/>
</dbReference>
<protein>
    <submittedName>
        <fullName evidence="1">F-box protein Cos111p</fullName>
    </submittedName>
</protein>
<gene>
    <name evidence="1" type="ORF">CLIB1444_14S01772</name>
</gene>
<accession>A0ACA9YFA2</accession>